<evidence type="ECO:0000256" key="1">
    <source>
        <dbReference type="SAM" id="Phobius"/>
    </source>
</evidence>
<dbReference type="EMBL" id="CP042582">
    <property type="protein sequence ID" value="QEX20861.1"/>
    <property type="molecule type" value="Genomic_DNA"/>
</dbReference>
<dbReference type="OrthoDB" id="9875765at2"/>
<proteinExistence type="predicted"/>
<dbReference type="Proteomes" id="UP000325797">
    <property type="component" value="Chromosome"/>
</dbReference>
<keyword evidence="1" id="KW-0812">Transmembrane</keyword>
<dbReference type="RefSeq" id="WP_151115071.1">
    <property type="nucleotide sequence ID" value="NZ_CP042582.1"/>
</dbReference>
<feature type="transmembrane region" description="Helical" evidence="1">
    <location>
        <begin position="26"/>
        <end position="47"/>
    </location>
</feature>
<keyword evidence="3" id="KW-1185">Reference proteome</keyword>
<accession>A0A5J6MU90</accession>
<feature type="transmembrane region" description="Helical" evidence="1">
    <location>
        <begin position="86"/>
        <end position="109"/>
    </location>
</feature>
<dbReference type="AlphaFoldDB" id="A0A5J6MU90"/>
<keyword evidence="1" id="KW-1133">Transmembrane helix</keyword>
<organism evidence="2 3">
    <name type="scientific">Hypericibacter adhaerens</name>
    <dbReference type="NCBI Taxonomy" id="2602016"/>
    <lineage>
        <taxon>Bacteria</taxon>
        <taxon>Pseudomonadati</taxon>
        <taxon>Pseudomonadota</taxon>
        <taxon>Alphaproteobacteria</taxon>
        <taxon>Rhodospirillales</taxon>
        <taxon>Dongiaceae</taxon>
        <taxon>Hypericibacter</taxon>
    </lineage>
</organism>
<feature type="transmembrane region" description="Helical" evidence="1">
    <location>
        <begin position="121"/>
        <end position="141"/>
    </location>
</feature>
<dbReference type="KEGG" id="hadh:FRZ61_07810"/>
<gene>
    <name evidence="2" type="ORF">FRZ61_07810</name>
</gene>
<keyword evidence="1" id="KW-0472">Membrane</keyword>
<evidence type="ECO:0000313" key="3">
    <source>
        <dbReference type="Proteomes" id="UP000325797"/>
    </source>
</evidence>
<evidence type="ECO:0000313" key="2">
    <source>
        <dbReference type="EMBL" id="QEX20861.1"/>
    </source>
</evidence>
<protein>
    <submittedName>
        <fullName evidence="2">Uncharacterized protein</fullName>
    </submittedName>
</protein>
<sequence length="162" mass="17654">MLRPYWFALVATPALGVSLTALTKSPAALLAAAVVLVLVLQWPRIWVLLRLRQNNRIGAPFLLWNPESDRDKFEFAIYGRWPRASLIAVLILSGLFAAGCLWLLLHGFAHDAVDSAEEVRAGSLGLVACSYLLLAAGLLWMGRPDPSRIVSGASVSTFNTLK</sequence>
<name>A0A5J6MU90_9PROT</name>
<reference evidence="2 3" key="1">
    <citation type="submission" date="2019-08" db="EMBL/GenBank/DDBJ databases">
        <title>Hyperibacter terrae gen. nov., sp. nov. and Hyperibacter viscosus sp. nov., two new members in the family Rhodospirillaceae isolated from the rhizosphere of Hypericum perforatum.</title>
        <authorList>
            <person name="Noviana Z."/>
        </authorList>
    </citation>
    <scope>NUCLEOTIDE SEQUENCE [LARGE SCALE GENOMIC DNA]</scope>
    <source>
        <strain evidence="2 3">R5959</strain>
    </source>
</reference>